<sequence>MLVLNGCMRHVHVVYNNNADTQCYNNNAFRFLLKIRSVFNVGLG</sequence>
<reference evidence="1" key="1">
    <citation type="submission" date="2014-11" db="EMBL/GenBank/DDBJ databases">
        <authorList>
            <person name="Amaro Gonzalez C."/>
        </authorList>
    </citation>
    <scope>NUCLEOTIDE SEQUENCE</scope>
</reference>
<organism evidence="1">
    <name type="scientific">Anguilla anguilla</name>
    <name type="common">European freshwater eel</name>
    <name type="synonym">Muraena anguilla</name>
    <dbReference type="NCBI Taxonomy" id="7936"/>
    <lineage>
        <taxon>Eukaryota</taxon>
        <taxon>Metazoa</taxon>
        <taxon>Chordata</taxon>
        <taxon>Craniata</taxon>
        <taxon>Vertebrata</taxon>
        <taxon>Euteleostomi</taxon>
        <taxon>Actinopterygii</taxon>
        <taxon>Neopterygii</taxon>
        <taxon>Teleostei</taxon>
        <taxon>Anguilliformes</taxon>
        <taxon>Anguillidae</taxon>
        <taxon>Anguilla</taxon>
    </lineage>
</organism>
<dbReference type="AlphaFoldDB" id="A0A0E9P7S4"/>
<accession>A0A0E9P7S4</accession>
<proteinExistence type="predicted"/>
<protein>
    <submittedName>
        <fullName evidence="1">Uncharacterized protein</fullName>
    </submittedName>
</protein>
<dbReference type="EMBL" id="GBXM01108477">
    <property type="protein sequence ID" value="JAH00100.1"/>
    <property type="molecule type" value="Transcribed_RNA"/>
</dbReference>
<evidence type="ECO:0000313" key="1">
    <source>
        <dbReference type="EMBL" id="JAH00100.1"/>
    </source>
</evidence>
<name>A0A0E9P7S4_ANGAN</name>
<reference evidence="1" key="2">
    <citation type="journal article" date="2015" name="Fish Shellfish Immunol.">
        <title>Early steps in the European eel (Anguilla anguilla)-Vibrio vulnificus interaction in the gills: Role of the RtxA13 toxin.</title>
        <authorList>
            <person name="Callol A."/>
            <person name="Pajuelo D."/>
            <person name="Ebbesson L."/>
            <person name="Teles M."/>
            <person name="MacKenzie S."/>
            <person name="Amaro C."/>
        </authorList>
    </citation>
    <scope>NUCLEOTIDE SEQUENCE</scope>
</reference>